<organism evidence="1 2">
    <name type="scientific">Triplophysa tibetana</name>
    <dbReference type="NCBI Taxonomy" id="1572043"/>
    <lineage>
        <taxon>Eukaryota</taxon>
        <taxon>Metazoa</taxon>
        <taxon>Chordata</taxon>
        <taxon>Craniata</taxon>
        <taxon>Vertebrata</taxon>
        <taxon>Euteleostomi</taxon>
        <taxon>Actinopterygii</taxon>
        <taxon>Neopterygii</taxon>
        <taxon>Teleostei</taxon>
        <taxon>Ostariophysi</taxon>
        <taxon>Cypriniformes</taxon>
        <taxon>Nemacheilidae</taxon>
        <taxon>Triplophysa</taxon>
    </lineage>
</organism>
<keyword evidence="2" id="KW-1185">Reference proteome</keyword>
<evidence type="ECO:0000313" key="2">
    <source>
        <dbReference type="Proteomes" id="UP000324632"/>
    </source>
</evidence>
<dbReference type="AlphaFoldDB" id="A0A5A9NWI3"/>
<name>A0A5A9NWI3_9TELE</name>
<protein>
    <submittedName>
        <fullName evidence="1">Uncharacterized protein</fullName>
    </submittedName>
</protein>
<dbReference type="Proteomes" id="UP000324632">
    <property type="component" value="Chromosome 11"/>
</dbReference>
<dbReference type="EMBL" id="SOYY01000011">
    <property type="protein sequence ID" value="KAA0714614.1"/>
    <property type="molecule type" value="Genomic_DNA"/>
</dbReference>
<gene>
    <name evidence="1" type="ORF">E1301_Tti020312</name>
</gene>
<sequence>MTKIGKSSAYWNDVCQRYAQGTFQFSTGKRPGTRKWKEVLERIDACPLQWGNKVDLFGRHIACTCGFHKSTDKALIEAGPNAEAGSSLEEAGTSQGEQGRAVTAVGPGSRVLLDFSNTLSPAIMGPYWLHVSALQKICIISTAAAASATLAVSTASTSVSIRVSISIPMPLYSSTTFTSRALSISTAHSILTPSTLTASPTNSTSGCY</sequence>
<accession>A0A5A9NWI3</accession>
<proteinExistence type="predicted"/>
<comment type="caution">
    <text evidence="1">The sequence shown here is derived from an EMBL/GenBank/DDBJ whole genome shotgun (WGS) entry which is preliminary data.</text>
</comment>
<reference evidence="1 2" key="1">
    <citation type="journal article" date="2019" name="Mol. Ecol. Resour.">
        <title>Chromosome-level genome assembly of Triplophysa tibetana, a fish adapted to the harsh high-altitude environment of the Tibetan Plateau.</title>
        <authorList>
            <person name="Yang X."/>
            <person name="Liu H."/>
            <person name="Ma Z."/>
            <person name="Zou Y."/>
            <person name="Zou M."/>
            <person name="Mao Y."/>
            <person name="Li X."/>
            <person name="Wang H."/>
            <person name="Chen T."/>
            <person name="Wang W."/>
            <person name="Yang R."/>
        </authorList>
    </citation>
    <scope>NUCLEOTIDE SEQUENCE [LARGE SCALE GENOMIC DNA]</scope>
    <source>
        <strain evidence="1">TTIB1903HZAU</strain>
        <tissue evidence="1">Muscle</tissue>
    </source>
</reference>
<evidence type="ECO:0000313" key="1">
    <source>
        <dbReference type="EMBL" id="KAA0714614.1"/>
    </source>
</evidence>